<organism evidence="8 9">
    <name type="scientific">Anoxybacter fermentans</name>
    <dbReference type="NCBI Taxonomy" id="1323375"/>
    <lineage>
        <taxon>Bacteria</taxon>
        <taxon>Bacillati</taxon>
        <taxon>Bacillota</taxon>
        <taxon>Clostridia</taxon>
        <taxon>Halanaerobiales</taxon>
        <taxon>Anoxybacter</taxon>
    </lineage>
</organism>
<keyword evidence="9" id="KW-1185">Reference proteome</keyword>
<accession>A0A3S9SY45</accession>
<comment type="similarity">
    <text evidence="2">Belongs to the DsbD family.</text>
</comment>
<feature type="transmembrane region" description="Helical" evidence="6">
    <location>
        <begin position="208"/>
        <end position="230"/>
    </location>
</feature>
<dbReference type="GO" id="GO:0016020">
    <property type="term" value="C:membrane"/>
    <property type="evidence" value="ECO:0007669"/>
    <property type="project" value="UniProtKB-SubCell"/>
</dbReference>
<sequence length="234" mass="26130">MFFGEDISFLIAFAAGFVSFASPCILPMIPAYVSYITGTMNLRERSFFYTLSRSVTFVLGFSIIFIIMGASASYIGRLFYQHKILFLRISGLLIIVFGLHMMGIIKIPFLYREARFQGPKKTTSLFGSILLGMAFGSGWTPCVGPVLSSILLYAGTASTVFKGVYLLTAYSLGLGIPFILAAVLMHWFGLKMVRFNKYTPYISKISGGIMVLLGILIFFDLLVVITEFFYRFNQ</sequence>
<feature type="domain" description="Cytochrome C biogenesis protein transmembrane" evidence="7">
    <location>
        <begin position="10"/>
        <end position="185"/>
    </location>
</feature>
<feature type="transmembrane region" description="Helical" evidence="6">
    <location>
        <begin position="55"/>
        <end position="76"/>
    </location>
</feature>
<feature type="transmembrane region" description="Helical" evidence="6">
    <location>
        <begin position="125"/>
        <end position="152"/>
    </location>
</feature>
<feature type="transmembrane region" description="Helical" evidence="6">
    <location>
        <begin position="7"/>
        <end position="35"/>
    </location>
</feature>
<dbReference type="PANTHER" id="PTHR31272">
    <property type="entry name" value="CYTOCHROME C-TYPE BIOGENESIS PROTEIN HI_1454-RELATED"/>
    <property type="match status" value="1"/>
</dbReference>
<evidence type="ECO:0000256" key="1">
    <source>
        <dbReference type="ARBA" id="ARBA00004141"/>
    </source>
</evidence>
<evidence type="ECO:0000313" key="9">
    <source>
        <dbReference type="Proteomes" id="UP000267250"/>
    </source>
</evidence>
<reference evidence="8 9" key="1">
    <citation type="submission" date="2016-07" db="EMBL/GenBank/DDBJ databases">
        <title>Genome and transcriptome analysis of iron-reducing fermentative bacteria Anoxybacter fermentans.</title>
        <authorList>
            <person name="Zeng X."/>
            <person name="Shao Z."/>
        </authorList>
    </citation>
    <scope>NUCLEOTIDE SEQUENCE [LARGE SCALE GENOMIC DNA]</scope>
    <source>
        <strain evidence="8 9">DY22613</strain>
    </source>
</reference>
<feature type="transmembrane region" description="Helical" evidence="6">
    <location>
        <begin position="164"/>
        <end position="188"/>
    </location>
</feature>
<evidence type="ECO:0000256" key="5">
    <source>
        <dbReference type="ARBA" id="ARBA00023136"/>
    </source>
</evidence>
<evidence type="ECO:0000256" key="3">
    <source>
        <dbReference type="ARBA" id="ARBA00022692"/>
    </source>
</evidence>
<protein>
    <submittedName>
        <fullName evidence="8">Cytochrome c biogenesis protein CcdA</fullName>
    </submittedName>
</protein>
<dbReference type="KEGG" id="aft:BBF96_07615"/>
<dbReference type="RefSeq" id="WP_127016590.1">
    <property type="nucleotide sequence ID" value="NZ_CP016379.1"/>
</dbReference>
<keyword evidence="3 6" id="KW-0812">Transmembrane</keyword>
<evidence type="ECO:0000256" key="4">
    <source>
        <dbReference type="ARBA" id="ARBA00022989"/>
    </source>
</evidence>
<comment type="subcellular location">
    <subcellularLocation>
        <location evidence="1">Membrane</location>
        <topology evidence="1">Multi-pass membrane protein</topology>
    </subcellularLocation>
</comment>
<keyword evidence="5 6" id="KW-0472">Membrane</keyword>
<dbReference type="InterPro" id="IPR003834">
    <property type="entry name" value="Cyt_c_assmbl_TM_dom"/>
</dbReference>
<evidence type="ECO:0000259" key="7">
    <source>
        <dbReference type="Pfam" id="PF02683"/>
    </source>
</evidence>
<proteinExistence type="inferred from homology"/>
<evidence type="ECO:0000256" key="6">
    <source>
        <dbReference type="SAM" id="Phobius"/>
    </source>
</evidence>
<dbReference type="InterPro" id="IPR051790">
    <property type="entry name" value="Cytochrome_c-biogenesis_DsbD"/>
</dbReference>
<keyword evidence="4 6" id="KW-1133">Transmembrane helix</keyword>
<feature type="transmembrane region" description="Helical" evidence="6">
    <location>
        <begin position="85"/>
        <end position="105"/>
    </location>
</feature>
<dbReference type="EMBL" id="CP016379">
    <property type="protein sequence ID" value="AZR73263.1"/>
    <property type="molecule type" value="Genomic_DNA"/>
</dbReference>
<gene>
    <name evidence="8" type="ORF">BBF96_07615</name>
</gene>
<dbReference type="Pfam" id="PF02683">
    <property type="entry name" value="DsbD_TM"/>
    <property type="match status" value="1"/>
</dbReference>
<dbReference type="AlphaFoldDB" id="A0A3S9SY45"/>
<dbReference type="GO" id="GO:0017004">
    <property type="term" value="P:cytochrome complex assembly"/>
    <property type="evidence" value="ECO:0007669"/>
    <property type="project" value="InterPro"/>
</dbReference>
<dbReference type="OrthoDB" id="9809733at2"/>
<evidence type="ECO:0000313" key="8">
    <source>
        <dbReference type="EMBL" id="AZR73263.1"/>
    </source>
</evidence>
<dbReference type="Proteomes" id="UP000267250">
    <property type="component" value="Chromosome"/>
</dbReference>
<name>A0A3S9SY45_9FIRM</name>
<dbReference type="PANTHER" id="PTHR31272:SF4">
    <property type="entry name" value="CYTOCHROME C-TYPE BIOGENESIS PROTEIN HI_1454-RELATED"/>
    <property type="match status" value="1"/>
</dbReference>
<evidence type="ECO:0000256" key="2">
    <source>
        <dbReference type="ARBA" id="ARBA00006143"/>
    </source>
</evidence>